<evidence type="ECO:0000256" key="1">
    <source>
        <dbReference type="ARBA" id="ARBA00006484"/>
    </source>
</evidence>
<dbReference type="Gene3D" id="3.40.50.720">
    <property type="entry name" value="NAD(P)-binding Rossmann-like Domain"/>
    <property type="match status" value="1"/>
</dbReference>
<name>A0A543DPS0_9PSEU</name>
<dbReference type="FunFam" id="3.40.50.720:FF:000084">
    <property type="entry name" value="Short-chain dehydrogenase reductase"/>
    <property type="match status" value="1"/>
</dbReference>
<reference evidence="3 4" key="1">
    <citation type="submission" date="2019-06" db="EMBL/GenBank/DDBJ databases">
        <title>Sequencing the genomes of 1000 actinobacteria strains.</title>
        <authorList>
            <person name="Klenk H.-P."/>
        </authorList>
    </citation>
    <scope>NUCLEOTIDE SEQUENCE [LARGE SCALE GENOMIC DNA]</scope>
    <source>
        <strain evidence="3 4">DSM 45301</strain>
    </source>
</reference>
<dbReference type="Pfam" id="PF13561">
    <property type="entry name" value="adh_short_C2"/>
    <property type="match status" value="1"/>
</dbReference>
<dbReference type="EMBL" id="VFPA01000002">
    <property type="protein sequence ID" value="TQM11305.1"/>
    <property type="molecule type" value="Genomic_DNA"/>
</dbReference>
<dbReference type="PRINTS" id="PR00080">
    <property type="entry name" value="SDRFAMILY"/>
</dbReference>
<comment type="similarity">
    <text evidence="1">Belongs to the short-chain dehydrogenases/reductases (SDR) family.</text>
</comment>
<gene>
    <name evidence="3" type="ORF">FB558_3863</name>
</gene>
<dbReference type="RefSeq" id="WP_142055355.1">
    <property type="nucleotide sequence ID" value="NZ_VFPA01000002.1"/>
</dbReference>
<dbReference type="OrthoDB" id="4350228at2"/>
<proteinExistence type="inferred from homology"/>
<dbReference type="PANTHER" id="PTHR43639:SF1">
    <property type="entry name" value="SHORT-CHAIN DEHYDROGENASE_REDUCTASE FAMILY PROTEIN"/>
    <property type="match status" value="1"/>
</dbReference>
<evidence type="ECO:0000313" key="3">
    <source>
        <dbReference type="EMBL" id="TQM11305.1"/>
    </source>
</evidence>
<dbReference type="InterPro" id="IPR036291">
    <property type="entry name" value="NAD(P)-bd_dom_sf"/>
</dbReference>
<protein>
    <submittedName>
        <fullName evidence="3">NAD(P)-dependent dehydrogenase (Short-subunit alcohol dehydrogenase family)</fullName>
    </submittedName>
</protein>
<dbReference type="InterPro" id="IPR020904">
    <property type="entry name" value="Sc_DH/Rdtase_CS"/>
</dbReference>
<dbReference type="NCBIfam" id="NF005559">
    <property type="entry name" value="PRK07231.1"/>
    <property type="match status" value="1"/>
</dbReference>
<comment type="caution">
    <text evidence="3">The sequence shown here is derived from an EMBL/GenBank/DDBJ whole genome shotgun (WGS) entry which is preliminary data.</text>
</comment>
<evidence type="ECO:0000313" key="4">
    <source>
        <dbReference type="Proteomes" id="UP000315677"/>
    </source>
</evidence>
<dbReference type="AlphaFoldDB" id="A0A543DPS0"/>
<dbReference type="CDD" id="cd05233">
    <property type="entry name" value="SDR_c"/>
    <property type="match status" value="1"/>
</dbReference>
<evidence type="ECO:0000256" key="2">
    <source>
        <dbReference type="ARBA" id="ARBA00023002"/>
    </source>
</evidence>
<dbReference type="PRINTS" id="PR00081">
    <property type="entry name" value="GDHRDH"/>
</dbReference>
<dbReference type="InterPro" id="IPR002347">
    <property type="entry name" value="SDR_fam"/>
</dbReference>
<dbReference type="PANTHER" id="PTHR43639">
    <property type="entry name" value="OXIDOREDUCTASE, SHORT-CHAIN DEHYDROGENASE/REDUCTASE FAMILY (AFU_ORTHOLOGUE AFUA_5G02870)"/>
    <property type="match status" value="1"/>
</dbReference>
<dbReference type="PROSITE" id="PS00061">
    <property type="entry name" value="ADH_SHORT"/>
    <property type="match status" value="1"/>
</dbReference>
<dbReference type="GO" id="GO:0016491">
    <property type="term" value="F:oxidoreductase activity"/>
    <property type="evidence" value="ECO:0007669"/>
    <property type="project" value="UniProtKB-KW"/>
</dbReference>
<dbReference type="Proteomes" id="UP000315677">
    <property type="component" value="Unassembled WGS sequence"/>
</dbReference>
<organism evidence="3 4">
    <name type="scientific">Pseudonocardia kunmingensis</name>
    <dbReference type="NCBI Taxonomy" id="630975"/>
    <lineage>
        <taxon>Bacteria</taxon>
        <taxon>Bacillati</taxon>
        <taxon>Actinomycetota</taxon>
        <taxon>Actinomycetes</taxon>
        <taxon>Pseudonocardiales</taxon>
        <taxon>Pseudonocardiaceae</taxon>
        <taxon>Pseudonocardia</taxon>
    </lineage>
</organism>
<accession>A0A543DPS0</accession>
<dbReference type="SUPFAM" id="SSF51735">
    <property type="entry name" value="NAD(P)-binding Rossmann-fold domains"/>
    <property type="match status" value="1"/>
</dbReference>
<sequence>MGEIDLDGQVAVITGAGAGIGQGIALGLAARGARVVVAEIEPQRAEHTVELVTAAGGRAVAVPTDVMDTAQVEAAVAAAQAHFGRLDILVNNAGGVNGRRFLDQSERSWRRHIDINLVSMLSASWHAAHAMIGAGNGGSIVNVASIEAGRAAPMYAVYAACKAGMLSFTRTMALELGEHGIRVNAIAPDHTRTPGNSGVRTGPVDPAALRVRPAEEQARVDRYVPLGREGVISECGDVVAFLCSPLAAYVTGATIPVDGGTWASSGWVRTEDGGWGLYGRMGGAPA</sequence>
<keyword evidence="2" id="KW-0560">Oxidoreductase</keyword>
<keyword evidence="4" id="KW-1185">Reference proteome</keyword>